<dbReference type="SMART" id="SM00234">
    <property type="entry name" value="START"/>
    <property type="match status" value="1"/>
</dbReference>
<dbReference type="Pfam" id="PF01852">
    <property type="entry name" value="START"/>
    <property type="match status" value="1"/>
</dbReference>
<dbReference type="GO" id="GO:0005789">
    <property type="term" value="C:endoplasmic reticulum membrane"/>
    <property type="evidence" value="ECO:0007669"/>
    <property type="project" value="TreeGrafter"/>
</dbReference>
<dbReference type="InterPro" id="IPR023393">
    <property type="entry name" value="START-like_dom_sf"/>
</dbReference>
<evidence type="ECO:0000256" key="4">
    <source>
        <dbReference type="ARBA" id="ARBA00023121"/>
    </source>
</evidence>
<proteinExistence type="inferred from homology"/>
<dbReference type="SUPFAM" id="SSF55961">
    <property type="entry name" value="Bet v1-like"/>
    <property type="match status" value="1"/>
</dbReference>
<protein>
    <recommendedName>
        <fullName evidence="10">StAR-related lipid transfer protein 3</fullName>
    </recommendedName>
</protein>
<sequence length="406" mass="46839">SKERRTFCLFTFFNCIFIVMLWLIMVSIKSSQYESFKSRNVYFVFSTLVEIFWLAIFRASMLLLAYATCKCKSRFPVASTTCITSGYAVFKILYTDYSSENSYKSFAIMMPITTFVVAWIEALFMDYRVLPKEQRATQTVQNQHNPHIPQLPHRNATSFAFYCLWSPPECIDEGDYDVDLDLEDINHLSNNISEQEYQYVQQGIDAMQNVISMLGMETVWNKEKSRDDGDVYTLNGPNNMKIFILKMSLPCPPEVVYKEVILQPERMPSWNRAVIDCQVLMRISDHTLVTYDVSAGAANGYVKPRDFVNVRRIEKQGQRYISAGMSTLHENKPPSSDFVRGNNDSGGFIVQKNSEQHNGCSFIWILNTDIKGNIPRYLVNKSLAEIMFAFASSLRQHLKDTHTQHR</sequence>
<dbReference type="PRINTS" id="PR00978">
    <property type="entry name" value="STARPROTEIN"/>
</dbReference>
<dbReference type="GO" id="GO:0005765">
    <property type="term" value="C:lysosomal membrane"/>
    <property type="evidence" value="ECO:0007669"/>
    <property type="project" value="TreeGrafter"/>
</dbReference>
<reference evidence="9" key="2">
    <citation type="submission" date="2025-09" db="UniProtKB">
        <authorList>
            <consortium name="Ensembl"/>
        </authorList>
    </citation>
    <scope>IDENTIFICATION</scope>
</reference>
<evidence type="ECO:0000256" key="1">
    <source>
        <dbReference type="ARBA" id="ARBA00004107"/>
    </source>
</evidence>
<evidence type="ECO:0000256" key="3">
    <source>
        <dbReference type="ARBA" id="ARBA00022692"/>
    </source>
</evidence>
<comment type="subcellular location">
    <subcellularLocation>
        <location evidence="1">Late endosome membrane</location>
        <topology evidence="1">Multi-pass membrane protein</topology>
    </subcellularLocation>
</comment>
<evidence type="ECO:0008006" key="10">
    <source>
        <dbReference type="Google" id="ProtNLM"/>
    </source>
</evidence>
<dbReference type="InterPro" id="IPR051869">
    <property type="entry name" value="STARD3"/>
</dbReference>
<evidence type="ECO:0000259" key="8">
    <source>
        <dbReference type="PROSITE" id="PS51439"/>
    </source>
</evidence>
<dbReference type="PROSITE" id="PS51439">
    <property type="entry name" value="MENTAL"/>
    <property type="match status" value="1"/>
</dbReference>
<dbReference type="PANTHER" id="PTHR46121:SF4">
    <property type="entry name" value="STEROIDOGENIC ACUTE REGULATORY PROTEIN-LIKE"/>
    <property type="match status" value="1"/>
</dbReference>
<keyword evidence="4" id="KW-0446">Lipid-binding</keyword>
<name>S4RXK4_PETMA</name>
<dbReference type="InterPro" id="IPR000799">
    <property type="entry name" value="StAR-like"/>
</dbReference>
<evidence type="ECO:0000256" key="5">
    <source>
        <dbReference type="ARBA" id="ARBA00023136"/>
    </source>
</evidence>
<feature type="domain" description="MENTAL" evidence="8">
    <location>
        <begin position="1"/>
        <end position="174"/>
    </location>
</feature>
<keyword evidence="5 6" id="KW-0472">Membrane</keyword>
<dbReference type="GO" id="GO:0030301">
    <property type="term" value="P:cholesterol transport"/>
    <property type="evidence" value="ECO:0007669"/>
    <property type="project" value="TreeGrafter"/>
</dbReference>
<evidence type="ECO:0000256" key="2">
    <source>
        <dbReference type="ARBA" id="ARBA00010909"/>
    </source>
</evidence>
<accession>S4RXK4</accession>
<dbReference type="STRING" id="7757.ENSPMAP00000009945"/>
<keyword evidence="3 6" id="KW-0812">Transmembrane</keyword>
<evidence type="ECO:0000256" key="6">
    <source>
        <dbReference type="SAM" id="Phobius"/>
    </source>
</evidence>
<evidence type="ECO:0000259" key="7">
    <source>
        <dbReference type="PROSITE" id="PS50848"/>
    </source>
</evidence>
<dbReference type="Pfam" id="PF10457">
    <property type="entry name" value="MENTAL"/>
    <property type="match status" value="1"/>
</dbReference>
<reference evidence="9" key="1">
    <citation type="submission" date="2025-08" db="UniProtKB">
        <authorList>
            <consortium name="Ensembl"/>
        </authorList>
    </citation>
    <scope>IDENTIFICATION</scope>
</reference>
<organism evidence="9">
    <name type="scientific">Petromyzon marinus</name>
    <name type="common">Sea lamprey</name>
    <dbReference type="NCBI Taxonomy" id="7757"/>
    <lineage>
        <taxon>Eukaryota</taxon>
        <taxon>Metazoa</taxon>
        <taxon>Chordata</taxon>
        <taxon>Craniata</taxon>
        <taxon>Vertebrata</taxon>
        <taxon>Cyclostomata</taxon>
        <taxon>Hyperoartia</taxon>
        <taxon>Petromyzontiformes</taxon>
        <taxon>Petromyzontidae</taxon>
        <taxon>Petromyzon</taxon>
    </lineage>
</organism>
<feature type="transmembrane region" description="Helical" evidence="6">
    <location>
        <begin position="75"/>
        <end position="94"/>
    </location>
</feature>
<feature type="transmembrane region" description="Helical" evidence="6">
    <location>
        <begin position="7"/>
        <end position="28"/>
    </location>
</feature>
<dbReference type="Gene3D" id="3.30.530.20">
    <property type="match status" value="1"/>
</dbReference>
<dbReference type="GO" id="GO:0015485">
    <property type="term" value="F:cholesterol binding"/>
    <property type="evidence" value="ECO:0007669"/>
    <property type="project" value="TreeGrafter"/>
</dbReference>
<feature type="domain" description="START" evidence="7">
    <location>
        <begin position="217"/>
        <end position="403"/>
    </location>
</feature>
<dbReference type="HOGENOM" id="CLU_033480_1_0_1"/>
<dbReference type="InterPro" id="IPR019498">
    <property type="entry name" value="MENTAL"/>
</dbReference>
<dbReference type="PROSITE" id="PS50848">
    <property type="entry name" value="START"/>
    <property type="match status" value="1"/>
</dbReference>
<dbReference type="GeneTree" id="ENSGT00940000159051"/>
<dbReference type="PANTHER" id="PTHR46121">
    <property type="entry name" value="STEROIDOGENIC ACUTE REGULATORY PROTEIN-LIKE"/>
    <property type="match status" value="1"/>
</dbReference>
<dbReference type="GO" id="GO:0140284">
    <property type="term" value="C:endoplasmic reticulum-endosome membrane contact site"/>
    <property type="evidence" value="ECO:0007669"/>
    <property type="project" value="TreeGrafter"/>
</dbReference>
<dbReference type="OMA" id="AYHMQYD"/>
<dbReference type="Ensembl" id="ENSPMAT00000009988.1">
    <property type="protein sequence ID" value="ENSPMAP00000009945.1"/>
    <property type="gene ID" value="ENSPMAG00000009033.1"/>
</dbReference>
<feature type="transmembrane region" description="Helical" evidence="6">
    <location>
        <begin position="106"/>
        <end position="125"/>
    </location>
</feature>
<comment type="similarity">
    <text evidence="2">Belongs to the STARD3 family.</text>
</comment>
<dbReference type="GO" id="GO:0031902">
    <property type="term" value="C:late endosome membrane"/>
    <property type="evidence" value="ECO:0007669"/>
    <property type="project" value="UniProtKB-SubCell"/>
</dbReference>
<keyword evidence="6" id="KW-1133">Transmembrane helix</keyword>
<dbReference type="InterPro" id="IPR002913">
    <property type="entry name" value="START_lipid-bd_dom"/>
</dbReference>
<dbReference type="AlphaFoldDB" id="S4RXK4"/>
<feature type="transmembrane region" description="Helical" evidence="6">
    <location>
        <begin position="40"/>
        <end position="63"/>
    </location>
</feature>
<dbReference type="GO" id="GO:0099044">
    <property type="term" value="P:vesicle tethering to endoplasmic reticulum"/>
    <property type="evidence" value="ECO:0007669"/>
    <property type="project" value="TreeGrafter"/>
</dbReference>
<evidence type="ECO:0000313" key="9">
    <source>
        <dbReference type="Ensembl" id="ENSPMAP00000009945.1"/>
    </source>
</evidence>